<dbReference type="Proteomes" id="UP000531216">
    <property type="component" value="Unassembled WGS sequence"/>
</dbReference>
<reference evidence="3 4" key="1">
    <citation type="submission" date="2020-08" db="EMBL/GenBank/DDBJ databases">
        <title>Genomic Encyclopedia of Type Strains, Phase IV (KMG-IV): sequencing the most valuable type-strain genomes for metagenomic binning, comparative biology and taxonomic classification.</title>
        <authorList>
            <person name="Goeker M."/>
        </authorList>
    </citation>
    <scope>NUCLEOTIDE SEQUENCE [LARGE SCALE GENOMIC DNA]</scope>
    <source>
        <strain evidence="3 4">DSM 25024</strain>
    </source>
</reference>
<dbReference type="InterPro" id="IPR006683">
    <property type="entry name" value="Thioestr_dom"/>
</dbReference>
<dbReference type="RefSeq" id="WP_090965155.1">
    <property type="nucleotide sequence ID" value="NZ_FOOA01000016.1"/>
</dbReference>
<feature type="domain" description="Thioesterase" evidence="2">
    <location>
        <begin position="62"/>
        <end position="135"/>
    </location>
</feature>
<evidence type="ECO:0000313" key="4">
    <source>
        <dbReference type="Proteomes" id="UP000531216"/>
    </source>
</evidence>
<comment type="caution">
    <text evidence="3">The sequence shown here is derived from an EMBL/GenBank/DDBJ whole genome shotgun (WGS) entry which is preliminary data.</text>
</comment>
<dbReference type="GO" id="GO:0061522">
    <property type="term" value="F:1,4-dihydroxy-2-naphthoyl-CoA thioesterase activity"/>
    <property type="evidence" value="ECO:0007669"/>
    <property type="project" value="TreeGrafter"/>
</dbReference>
<name>A0A7W6BU42_9HYPH</name>
<dbReference type="PANTHER" id="PTHR43240">
    <property type="entry name" value="1,4-DIHYDROXY-2-NAPHTHOYL-COA THIOESTERASE 1"/>
    <property type="match status" value="1"/>
</dbReference>
<protein>
    <submittedName>
        <fullName evidence="3">Uncharacterized protein (TIGR00369 family)</fullName>
    </submittedName>
</protein>
<accession>A0A7W6BU42</accession>
<dbReference type="CDD" id="cd03443">
    <property type="entry name" value="PaaI_thioesterase"/>
    <property type="match status" value="1"/>
</dbReference>
<organism evidence="3 4">
    <name type="scientific">Aureimonas phyllosphaerae</name>
    <dbReference type="NCBI Taxonomy" id="1166078"/>
    <lineage>
        <taxon>Bacteria</taxon>
        <taxon>Pseudomonadati</taxon>
        <taxon>Pseudomonadota</taxon>
        <taxon>Alphaproteobacteria</taxon>
        <taxon>Hyphomicrobiales</taxon>
        <taxon>Aurantimonadaceae</taxon>
        <taxon>Aureimonas</taxon>
    </lineage>
</organism>
<dbReference type="AlphaFoldDB" id="A0A7W6BU42"/>
<keyword evidence="4" id="KW-1185">Reference proteome</keyword>
<dbReference type="OrthoDB" id="9805304at2"/>
<dbReference type="NCBIfam" id="TIGR00369">
    <property type="entry name" value="unchar_dom_1"/>
    <property type="match status" value="1"/>
</dbReference>
<dbReference type="InterPro" id="IPR029069">
    <property type="entry name" value="HotDog_dom_sf"/>
</dbReference>
<evidence type="ECO:0000313" key="3">
    <source>
        <dbReference type="EMBL" id="MBB3936335.1"/>
    </source>
</evidence>
<evidence type="ECO:0000256" key="1">
    <source>
        <dbReference type="ARBA" id="ARBA00022801"/>
    </source>
</evidence>
<dbReference type="EMBL" id="JACIDO010000004">
    <property type="protein sequence ID" value="MBB3936335.1"/>
    <property type="molecule type" value="Genomic_DNA"/>
</dbReference>
<gene>
    <name evidence="3" type="ORF">GGR05_002485</name>
</gene>
<dbReference type="InterPro" id="IPR003736">
    <property type="entry name" value="PAAI_dom"/>
</dbReference>
<dbReference type="SUPFAM" id="SSF54637">
    <property type="entry name" value="Thioesterase/thiol ester dehydrase-isomerase"/>
    <property type="match status" value="1"/>
</dbReference>
<proteinExistence type="predicted"/>
<keyword evidence="1" id="KW-0378">Hydrolase</keyword>
<sequence length="151" mass="16007">MDPLAPAAPLVPRLTLGQVSDFLDAAFPPDARPALGTLVELRPGRLRMRLDPQPAMLRPGAIVSGPTLMALADVAAYAVIAAHHGPEAMALTSTLSIAFLRPCRPEPVFADANLLKLGRRTATVDVRLWQGDDRRLVAQATVGYVLPDAAA</sequence>
<evidence type="ECO:0000259" key="2">
    <source>
        <dbReference type="Pfam" id="PF03061"/>
    </source>
</evidence>
<dbReference type="Pfam" id="PF03061">
    <property type="entry name" value="4HBT"/>
    <property type="match status" value="1"/>
</dbReference>
<dbReference type="PANTHER" id="PTHR43240:SF10">
    <property type="entry name" value="BLL4964 PROTEIN"/>
    <property type="match status" value="1"/>
</dbReference>
<dbReference type="GO" id="GO:0005829">
    <property type="term" value="C:cytosol"/>
    <property type="evidence" value="ECO:0007669"/>
    <property type="project" value="TreeGrafter"/>
</dbReference>
<dbReference type="Gene3D" id="3.10.129.10">
    <property type="entry name" value="Hotdog Thioesterase"/>
    <property type="match status" value="1"/>
</dbReference>